<evidence type="ECO:0000256" key="1">
    <source>
        <dbReference type="SAM" id="MobiDB-lite"/>
    </source>
</evidence>
<protein>
    <submittedName>
        <fullName evidence="2">Uncharacterized protein</fullName>
    </submittedName>
</protein>
<reference evidence="2 3" key="1">
    <citation type="submission" date="2021-01" db="EMBL/GenBank/DDBJ databases">
        <title>Whole genome shotgun sequence of Actinoplanes humidus NBRC 14915.</title>
        <authorList>
            <person name="Komaki H."/>
            <person name="Tamura T."/>
        </authorList>
    </citation>
    <scope>NUCLEOTIDE SEQUENCE [LARGE SCALE GENOMIC DNA]</scope>
    <source>
        <strain evidence="2 3">NBRC 14915</strain>
    </source>
</reference>
<evidence type="ECO:0000313" key="2">
    <source>
        <dbReference type="EMBL" id="GIE26578.1"/>
    </source>
</evidence>
<proteinExistence type="predicted"/>
<accession>A0ABQ4A6Y3</accession>
<feature type="region of interest" description="Disordered" evidence="1">
    <location>
        <begin position="42"/>
        <end position="65"/>
    </location>
</feature>
<organism evidence="2 3">
    <name type="scientific">Winogradskya humida</name>
    <dbReference type="NCBI Taxonomy" id="113566"/>
    <lineage>
        <taxon>Bacteria</taxon>
        <taxon>Bacillati</taxon>
        <taxon>Actinomycetota</taxon>
        <taxon>Actinomycetes</taxon>
        <taxon>Micromonosporales</taxon>
        <taxon>Micromonosporaceae</taxon>
        <taxon>Winogradskya</taxon>
    </lineage>
</organism>
<name>A0ABQ4A6Y3_9ACTN</name>
<dbReference type="EMBL" id="BOMN01000147">
    <property type="protein sequence ID" value="GIE26578.1"/>
    <property type="molecule type" value="Genomic_DNA"/>
</dbReference>
<keyword evidence="3" id="KW-1185">Reference proteome</keyword>
<evidence type="ECO:0000313" key="3">
    <source>
        <dbReference type="Proteomes" id="UP000603200"/>
    </source>
</evidence>
<sequence>MRLASEAMESQLAAVAEWDSGIYFEDGRIGAFTFPVACPAGVPERANEPDLSPRPPAAEPVRAAR</sequence>
<gene>
    <name evidence="2" type="ORF">Ahu01nite_096800</name>
</gene>
<dbReference type="Proteomes" id="UP000603200">
    <property type="component" value="Unassembled WGS sequence"/>
</dbReference>
<comment type="caution">
    <text evidence="2">The sequence shown here is derived from an EMBL/GenBank/DDBJ whole genome shotgun (WGS) entry which is preliminary data.</text>
</comment>